<evidence type="ECO:0000313" key="3">
    <source>
        <dbReference type="EMBL" id="BCL24217.1"/>
    </source>
</evidence>
<feature type="compositionally biased region" description="Low complexity" evidence="1">
    <location>
        <begin position="49"/>
        <end position="62"/>
    </location>
</feature>
<proteinExistence type="predicted"/>
<evidence type="ECO:0000259" key="2">
    <source>
        <dbReference type="PROSITE" id="PS51178"/>
    </source>
</evidence>
<dbReference type="KEGG" id="stui:GCM10017668_60600"/>
<accession>A0A7G1NRG1</accession>
<feature type="domain" description="PASTA" evidence="2">
    <location>
        <begin position="172"/>
        <end position="243"/>
    </location>
</feature>
<reference evidence="3 4" key="1">
    <citation type="journal article" date="2014" name="Int. J. Syst. Evol. Microbiol.">
        <title>Complete genome sequence of Corynebacterium casei LMG S-19264T (=DSM 44701T), isolated from a smear-ripened cheese.</title>
        <authorList>
            <consortium name="US DOE Joint Genome Institute (JGI-PGF)"/>
            <person name="Walter F."/>
            <person name="Albersmeier A."/>
            <person name="Kalinowski J."/>
            <person name="Ruckert C."/>
        </authorList>
    </citation>
    <scope>NUCLEOTIDE SEQUENCE [LARGE SCALE GENOMIC DNA]</scope>
    <source>
        <strain evidence="3 4">JCM 4255</strain>
    </source>
</reference>
<protein>
    <recommendedName>
        <fullName evidence="2">PASTA domain-containing protein</fullName>
    </recommendedName>
</protein>
<feature type="compositionally biased region" description="Polar residues" evidence="1">
    <location>
        <begin position="131"/>
        <end position="142"/>
    </location>
</feature>
<feature type="region of interest" description="Disordered" evidence="1">
    <location>
        <begin position="43"/>
        <end position="66"/>
    </location>
</feature>
<dbReference type="AlphaFoldDB" id="A0A7G1NRG1"/>
<sequence length="248" mass="26174">MRRGPVRRPTEVAALRAAARSARPLPPVPALMAALLVANDPRDREGVCSGPSTTSPTWRPSSAGRTESVQQILDSQFVTEQPHRLHAIHTWRNDGSPAPEFQGGTMRIRTIAAGLAAAALLTLTACEGTEDTGSSKPATTAEESSDQTKQDTATPEVNTDTPAGEAGADEAEAETATLPDVVGQDLQAAQDEAQAAGFYVLDDQDASGQQRLQVFDRNWTVCSQEPAAGEHPTDTPVTLYAVKDGESC</sequence>
<feature type="compositionally biased region" description="Polar residues" evidence="1">
    <location>
        <begin position="150"/>
        <end position="161"/>
    </location>
</feature>
<dbReference type="Proteomes" id="UP000516373">
    <property type="component" value="Chromosome"/>
</dbReference>
<dbReference type="Gene3D" id="3.30.10.20">
    <property type="match status" value="1"/>
</dbReference>
<dbReference type="PROSITE" id="PS51178">
    <property type="entry name" value="PASTA"/>
    <property type="match status" value="1"/>
</dbReference>
<organism evidence="3 4">
    <name type="scientific">Streptomyces tuirus</name>
    <dbReference type="NCBI Taxonomy" id="68278"/>
    <lineage>
        <taxon>Bacteria</taxon>
        <taxon>Bacillati</taxon>
        <taxon>Actinomycetota</taxon>
        <taxon>Actinomycetes</taxon>
        <taxon>Kitasatosporales</taxon>
        <taxon>Streptomycetaceae</taxon>
        <taxon>Streptomyces</taxon>
    </lineage>
</organism>
<evidence type="ECO:0000313" key="4">
    <source>
        <dbReference type="Proteomes" id="UP000516373"/>
    </source>
</evidence>
<dbReference type="InterPro" id="IPR005543">
    <property type="entry name" value="PASTA_dom"/>
</dbReference>
<dbReference type="EMBL" id="AP023439">
    <property type="protein sequence ID" value="BCL24217.1"/>
    <property type="molecule type" value="Genomic_DNA"/>
</dbReference>
<dbReference type="Pfam" id="PF03793">
    <property type="entry name" value="PASTA"/>
    <property type="match status" value="1"/>
</dbReference>
<gene>
    <name evidence="3" type="ORF">GCM10017668_60600</name>
</gene>
<evidence type="ECO:0000256" key="1">
    <source>
        <dbReference type="SAM" id="MobiDB-lite"/>
    </source>
</evidence>
<name>A0A7G1NRG1_9ACTN</name>
<feature type="region of interest" description="Disordered" evidence="1">
    <location>
        <begin position="128"/>
        <end position="175"/>
    </location>
</feature>